<organism evidence="7">
    <name type="scientific">Fagus sylvatica</name>
    <name type="common">Beechnut</name>
    <dbReference type="NCBI Taxonomy" id="28930"/>
    <lineage>
        <taxon>Eukaryota</taxon>
        <taxon>Viridiplantae</taxon>
        <taxon>Streptophyta</taxon>
        <taxon>Embryophyta</taxon>
        <taxon>Tracheophyta</taxon>
        <taxon>Spermatophyta</taxon>
        <taxon>Magnoliopsida</taxon>
        <taxon>eudicotyledons</taxon>
        <taxon>Gunneridae</taxon>
        <taxon>Pentapetalae</taxon>
        <taxon>rosids</taxon>
        <taxon>fabids</taxon>
        <taxon>Fagales</taxon>
        <taxon>Fagaceae</taxon>
        <taxon>Fagus</taxon>
    </lineage>
</organism>
<dbReference type="GO" id="GO:0005576">
    <property type="term" value="C:extracellular region"/>
    <property type="evidence" value="ECO:0007669"/>
    <property type="project" value="UniProtKB-SubCell"/>
</dbReference>
<comment type="subcellular location">
    <subcellularLocation>
        <location evidence="1">Secreted</location>
    </subcellularLocation>
</comment>
<keyword evidence="3" id="KW-0732">Signal</keyword>
<dbReference type="CDD" id="cd23509">
    <property type="entry name" value="Gnk2-like"/>
    <property type="match status" value="2"/>
</dbReference>
<keyword evidence="2" id="KW-0964">Secreted</keyword>
<evidence type="ECO:0000313" key="7">
    <source>
        <dbReference type="EMBL" id="SPC73258.1"/>
    </source>
</evidence>
<name>A0A2N9EEZ6_FAGSY</name>
<dbReference type="AlphaFoldDB" id="A0A2N9EEZ6"/>
<keyword evidence="4" id="KW-0677">Repeat</keyword>
<dbReference type="InterPro" id="IPR050581">
    <property type="entry name" value="CRR_secretory_protein"/>
</dbReference>
<feature type="domain" description="Gnk2-homologous" evidence="6">
    <location>
        <begin position="1"/>
        <end position="77"/>
    </location>
</feature>
<reference evidence="7" key="1">
    <citation type="submission" date="2018-02" db="EMBL/GenBank/DDBJ databases">
        <authorList>
            <person name="Cohen D.B."/>
            <person name="Kent A.D."/>
        </authorList>
    </citation>
    <scope>NUCLEOTIDE SEQUENCE</scope>
</reference>
<protein>
    <recommendedName>
        <fullName evidence="6">Gnk2-homologous domain-containing protein</fullName>
    </recommendedName>
</protein>
<dbReference type="InterPro" id="IPR038408">
    <property type="entry name" value="GNK2_sf"/>
</dbReference>
<evidence type="ECO:0000256" key="1">
    <source>
        <dbReference type="ARBA" id="ARBA00004613"/>
    </source>
</evidence>
<accession>A0A2N9EEZ6</accession>
<dbReference type="PANTHER" id="PTHR32411">
    <property type="entry name" value="CYSTEINE-RICH REPEAT SECRETORY PROTEIN 38-RELATED"/>
    <property type="match status" value="1"/>
</dbReference>
<evidence type="ECO:0000256" key="2">
    <source>
        <dbReference type="ARBA" id="ARBA00022525"/>
    </source>
</evidence>
<evidence type="ECO:0000259" key="6">
    <source>
        <dbReference type="PROSITE" id="PS51473"/>
    </source>
</evidence>
<dbReference type="PANTHER" id="PTHR32411:SF43">
    <property type="entry name" value="CYSTEINE-RICH REPEAT SECRETORY PROTEIN 38"/>
    <property type="match status" value="1"/>
</dbReference>
<dbReference type="PROSITE" id="PS51473">
    <property type="entry name" value="GNK2"/>
    <property type="match status" value="2"/>
</dbReference>
<dbReference type="EMBL" id="OIVN01000047">
    <property type="protein sequence ID" value="SPC73258.1"/>
    <property type="molecule type" value="Genomic_DNA"/>
</dbReference>
<proteinExistence type="inferred from homology"/>
<dbReference type="InterPro" id="IPR002902">
    <property type="entry name" value="GNK2"/>
</dbReference>
<gene>
    <name evidence="7" type="ORF">FSB_LOCUS1140</name>
</gene>
<feature type="domain" description="Gnk2-homologous" evidence="6">
    <location>
        <begin position="83"/>
        <end position="188"/>
    </location>
</feature>
<comment type="similarity">
    <text evidence="5">Belongs to the cysteine-rich repeat secretory protein family.</text>
</comment>
<evidence type="ECO:0000256" key="3">
    <source>
        <dbReference type="ARBA" id="ARBA00022729"/>
    </source>
</evidence>
<evidence type="ECO:0000256" key="4">
    <source>
        <dbReference type="ARBA" id="ARBA00022737"/>
    </source>
</evidence>
<dbReference type="Pfam" id="PF01657">
    <property type="entry name" value="Stress-antifung"/>
    <property type="match status" value="2"/>
</dbReference>
<sequence length="191" mass="21331">MGDLSYKTPPSGFSFSSVGVKQYQTYGLALCRADVTDIDCGACVIEASSKIRKYCPNNKGAITWYENSQVKYSPSNFFGQIDKQNVIYAWSNQNVSDPTSFNPKVRKLLKELANQASENPKMYMTGTLKLDESRNLYGLVQCTRDLSGIDCNKCLHDAIKRQSDCCDGKQGGRVMTGSCNFRYDISTFFHA</sequence>
<dbReference type="FunFam" id="3.30.430.20:FF:000002">
    <property type="entry name" value="Cysteine-rich receptor-like protein kinase 10"/>
    <property type="match status" value="1"/>
</dbReference>
<evidence type="ECO:0000256" key="5">
    <source>
        <dbReference type="ARBA" id="ARBA00038515"/>
    </source>
</evidence>
<dbReference type="Gene3D" id="3.30.430.20">
    <property type="entry name" value="Gnk2 domain, C-X8-C-X2-C motif"/>
    <property type="match status" value="2"/>
</dbReference>